<name>A0A1H8ZD62_9GAMM</name>
<dbReference type="NCBIfam" id="TIGR02449">
    <property type="entry name" value="TIGR02449 family protein"/>
    <property type="match status" value="1"/>
</dbReference>
<evidence type="ECO:0000313" key="3">
    <source>
        <dbReference type="Proteomes" id="UP000199496"/>
    </source>
</evidence>
<keyword evidence="2" id="KW-0132">Cell division</keyword>
<organism evidence="2 3">
    <name type="scientific">Ectothiorhodospira magna</name>
    <dbReference type="NCBI Taxonomy" id="867345"/>
    <lineage>
        <taxon>Bacteria</taxon>
        <taxon>Pseudomonadati</taxon>
        <taxon>Pseudomonadota</taxon>
        <taxon>Gammaproteobacteria</taxon>
        <taxon>Chromatiales</taxon>
        <taxon>Ectothiorhodospiraceae</taxon>
        <taxon>Ectothiorhodospira</taxon>
    </lineage>
</organism>
<dbReference type="InterPro" id="IPR012662">
    <property type="entry name" value="CHP02449"/>
</dbReference>
<proteinExistence type="predicted"/>
<dbReference type="Proteomes" id="UP000199496">
    <property type="component" value="Unassembled WGS sequence"/>
</dbReference>
<accession>A0A1H8ZD62</accession>
<keyword evidence="1" id="KW-0175">Coiled coil</keyword>
<dbReference type="GO" id="GO:0051301">
    <property type="term" value="P:cell division"/>
    <property type="evidence" value="ECO:0007669"/>
    <property type="project" value="UniProtKB-KW"/>
</dbReference>
<keyword evidence="3" id="KW-1185">Reference proteome</keyword>
<dbReference type="EMBL" id="FOFO01000002">
    <property type="protein sequence ID" value="SEP62344.1"/>
    <property type="molecule type" value="Genomic_DNA"/>
</dbReference>
<reference evidence="2 3" key="1">
    <citation type="submission" date="2016-10" db="EMBL/GenBank/DDBJ databases">
        <authorList>
            <person name="de Groot N.N."/>
        </authorList>
    </citation>
    <scope>NUCLEOTIDE SEQUENCE [LARGE SCALE GENOMIC DNA]</scope>
    <source>
        <strain evidence="2 3">B7-7</strain>
    </source>
</reference>
<dbReference type="STRING" id="867345.SAMN05421693_10289"/>
<evidence type="ECO:0000256" key="1">
    <source>
        <dbReference type="SAM" id="Coils"/>
    </source>
</evidence>
<evidence type="ECO:0000313" key="2">
    <source>
        <dbReference type="EMBL" id="SEP62344.1"/>
    </source>
</evidence>
<dbReference type="AlphaFoldDB" id="A0A1H8ZD62"/>
<feature type="coiled-coil region" evidence="1">
    <location>
        <begin position="21"/>
        <end position="62"/>
    </location>
</feature>
<gene>
    <name evidence="2" type="ORF">SAMN05421693_10289</name>
</gene>
<dbReference type="RefSeq" id="WP_090202806.1">
    <property type="nucleotide sequence ID" value="NZ_FOFO01000002.1"/>
</dbReference>
<sequence>MTYDPHHAPADAILRNLEFKVEALLRVCQLQREENHRLRRQNELLLAERAQLSERSERARIKVESMIHRLKSMEQA</sequence>
<keyword evidence="2" id="KW-0131">Cell cycle</keyword>
<dbReference type="OrthoDB" id="6120894at2"/>
<protein>
    <submittedName>
        <fullName evidence="2">Cell division protein ZapB</fullName>
    </submittedName>
</protein>